<dbReference type="Proteomes" id="UP000276985">
    <property type="component" value="Unassembled WGS sequence"/>
</dbReference>
<organism evidence="1 2">
    <name type="scientific">Pseudomonas aeruginosa</name>
    <dbReference type="NCBI Taxonomy" id="287"/>
    <lineage>
        <taxon>Bacteria</taxon>
        <taxon>Pseudomonadati</taxon>
        <taxon>Pseudomonadota</taxon>
        <taxon>Gammaproteobacteria</taxon>
        <taxon>Pseudomonadales</taxon>
        <taxon>Pseudomonadaceae</taxon>
        <taxon>Pseudomonas</taxon>
    </lineage>
</organism>
<dbReference type="KEGG" id="ppaa:B7D75_27715"/>
<proteinExistence type="predicted"/>
<sequence length="54" mass="6518">MVRRYWRSPREHAILLRVYRSLEPMVPVDCGAFERCWEDSTDTKTTNRQRGNYA</sequence>
<name>A0ABD7JVY7_PSEAI</name>
<dbReference type="EMBL" id="RXTL01000038">
    <property type="protein sequence ID" value="RTS41044.1"/>
    <property type="molecule type" value="Genomic_DNA"/>
</dbReference>
<protein>
    <submittedName>
        <fullName evidence="1">Rubredoxin reductase</fullName>
    </submittedName>
</protein>
<reference evidence="1 2" key="1">
    <citation type="submission" date="2018-12" db="EMBL/GenBank/DDBJ databases">
        <title>Pseudomonas aeruginosa Diversity Panel.</title>
        <authorList>
            <person name="Snesrud E."/>
            <person name="Mcgann P."/>
        </authorList>
    </citation>
    <scope>NUCLEOTIDE SEQUENCE [LARGE SCALE GENOMIC DNA]</scope>
    <source>
        <strain evidence="1 2">MRSN6241</strain>
    </source>
</reference>
<comment type="caution">
    <text evidence="1">The sequence shown here is derived from an EMBL/GenBank/DDBJ whole genome shotgun (WGS) entry which is preliminary data.</text>
</comment>
<evidence type="ECO:0000313" key="1">
    <source>
        <dbReference type="EMBL" id="RTS41044.1"/>
    </source>
</evidence>
<dbReference type="AlphaFoldDB" id="A0ABD7JVY7"/>
<accession>A0ABD7JVY7</accession>
<gene>
    <name evidence="1" type="ORF">DY940_27835</name>
</gene>
<evidence type="ECO:0000313" key="2">
    <source>
        <dbReference type="Proteomes" id="UP000276985"/>
    </source>
</evidence>